<dbReference type="EMBL" id="MZNU01000022">
    <property type="protein sequence ID" value="OWP07063.1"/>
    <property type="molecule type" value="Genomic_DNA"/>
</dbReference>
<gene>
    <name evidence="1" type="ORF">B2J93_7797</name>
</gene>
<proteinExistence type="predicted"/>
<dbReference type="OrthoDB" id="2583188at2759"/>
<dbReference type="InParanoid" id="A0A218ZHP6"/>
<evidence type="ECO:0000313" key="1">
    <source>
        <dbReference type="EMBL" id="OWP07063.1"/>
    </source>
</evidence>
<reference evidence="1 2" key="1">
    <citation type="submission" date="2017-04" db="EMBL/GenBank/DDBJ databases">
        <title>Draft genome sequence of Marssonina coronaria NL1: causal agent of apple blotch.</title>
        <authorList>
            <person name="Cheng Q."/>
        </authorList>
    </citation>
    <scope>NUCLEOTIDE SEQUENCE [LARGE SCALE GENOMIC DNA]</scope>
    <source>
        <strain evidence="1 2">NL1</strain>
    </source>
</reference>
<evidence type="ECO:0000313" key="2">
    <source>
        <dbReference type="Proteomes" id="UP000242519"/>
    </source>
</evidence>
<comment type="caution">
    <text evidence="1">The sequence shown here is derived from an EMBL/GenBank/DDBJ whole genome shotgun (WGS) entry which is preliminary data.</text>
</comment>
<dbReference type="AlphaFoldDB" id="A0A218ZHP6"/>
<keyword evidence="2" id="KW-1185">Reference proteome</keyword>
<protein>
    <submittedName>
        <fullName evidence="1">Uncharacterized protein</fullName>
    </submittedName>
</protein>
<name>A0A218ZHP6_9HELO</name>
<accession>A0A218ZHP6</accession>
<sequence length="112" mass="12662">MRNQQSHNDSKGGVAWPPKVLYYTEMGVIRDSTHNWYPRDIGRSSELLPSMFIYQFGDTFCHDANGQYIGLSQNSYAIAHDRSNPNVSSYKVTKTQGNEIAPFIGKLDGDEE</sequence>
<organism evidence="1 2">
    <name type="scientific">Diplocarpon coronariae</name>
    <dbReference type="NCBI Taxonomy" id="2795749"/>
    <lineage>
        <taxon>Eukaryota</taxon>
        <taxon>Fungi</taxon>
        <taxon>Dikarya</taxon>
        <taxon>Ascomycota</taxon>
        <taxon>Pezizomycotina</taxon>
        <taxon>Leotiomycetes</taxon>
        <taxon>Helotiales</taxon>
        <taxon>Drepanopezizaceae</taxon>
        <taxon>Diplocarpon</taxon>
    </lineage>
</organism>
<dbReference type="Proteomes" id="UP000242519">
    <property type="component" value="Unassembled WGS sequence"/>
</dbReference>